<dbReference type="GO" id="GO:0016614">
    <property type="term" value="F:oxidoreductase activity, acting on CH-OH group of donors"/>
    <property type="evidence" value="ECO:0007669"/>
    <property type="project" value="InterPro"/>
</dbReference>
<evidence type="ECO:0000256" key="7">
    <source>
        <dbReference type="PIRSR" id="PIRSR000137-1"/>
    </source>
</evidence>
<gene>
    <name evidence="10" type="ORF">PHACADRAFT_211447</name>
</gene>
<dbReference type="InterPro" id="IPR036188">
    <property type="entry name" value="FAD/NAD-bd_sf"/>
</dbReference>
<evidence type="ECO:0000313" key="10">
    <source>
        <dbReference type="EMBL" id="EKM53803.1"/>
    </source>
</evidence>
<dbReference type="SUPFAM" id="SSF54373">
    <property type="entry name" value="FAD-linked reductases, C-terminal domain"/>
    <property type="match status" value="1"/>
</dbReference>
<feature type="active site" description="Proton acceptor" evidence="7">
    <location>
        <position position="586"/>
    </location>
</feature>
<dbReference type="GO" id="GO:0050660">
    <property type="term" value="F:flavin adenine dinucleotide binding"/>
    <property type="evidence" value="ECO:0007669"/>
    <property type="project" value="InterPro"/>
</dbReference>
<keyword evidence="5 8" id="KW-0274">FAD</keyword>
<dbReference type="RefSeq" id="XP_007398480.1">
    <property type="nucleotide sequence ID" value="XM_007398418.1"/>
</dbReference>
<dbReference type="PANTHER" id="PTHR11552:SF201">
    <property type="entry name" value="GLUCOSE-METHANOL-CHOLINE OXIDOREDUCTASE N-TERMINAL DOMAIN-CONTAINING PROTEIN"/>
    <property type="match status" value="1"/>
</dbReference>
<dbReference type="PANTHER" id="PTHR11552">
    <property type="entry name" value="GLUCOSE-METHANOL-CHOLINE GMC OXIDOREDUCTASE"/>
    <property type="match status" value="1"/>
</dbReference>
<feature type="active site" description="Proton donor" evidence="7">
    <location>
        <position position="543"/>
    </location>
</feature>
<feature type="binding site" evidence="8">
    <location>
        <position position="100"/>
    </location>
    <ligand>
        <name>FAD</name>
        <dbReference type="ChEBI" id="CHEBI:57692"/>
    </ligand>
</feature>
<reference evidence="10 11" key="1">
    <citation type="journal article" date="2012" name="BMC Genomics">
        <title>Comparative genomics of the white-rot fungi, Phanerochaete carnosa and P. chrysosporium, to elucidate the genetic basis of the distinct wood types they colonize.</title>
        <authorList>
            <person name="Suzuki H."/>
            <person name="MacDonald J."/>
            <person name="Syed K."/>
            <person name="Salamov A."/>
            <person name="Hori C."/>
            <person name="Aerts A."/>
            <person name="Henrissat B."/>
            <person name="Wiebenga A."/>
            <person name="vanKuyk P.A."/>
            <person name="Barry K."/>
            <person name="Lindquist E."/>
            <person name="LaButti K."/>
            <person name="Lapidus A."/>
            <person name="Lucas S."/>
            <person name="Coutinho P."/>
            <person name="Gong Y."/>
            <person name="Samejima M."/>
            <person name="Mahadevan R."/>
            <person name="Abou-Zaid M."/>
            <person name="de Vries R.P."/>
            <person name="Igarashi K."/>
            <person name="Yadav J.S."/>
            <person name="Grigoriev I.V."/>
            <person name="Master E.R."/>
        </authorList>
    </citation>
    <scope>NUCLEOTIDE SEQUENCE [LARGE SCALE GENOMIC DNA]</scope>
    <source>
        <strain evidence="10 11">HHB-10118-sp</strain>
    </source>
</reference>
<dbReference type="EMBL" id="JH930474">
    <property type="protein sequence ID" value="EKM53803.1"/>
    <property type="molecule type" value="Genomic_DNA"/>
</dbReference>
<dbReference type="SUPFAM" id="SSF51905">
    <property type="entry name" value="FAD/NAD(P)-binding domain"/>
    <property type="match status" value="1"/>
</dbReference>
<feature type="domain" description="Glucose-methanol-choline oxidoreductase N-terminal" evidence="9">
    <location>
        <begin position="292"/>
        <end position="306"/>
    </location>
</feature>
<dbReference type="Gene3D" id="3.30.560.10">
    <property type="entry name" value="Glucose Oxidase, domain 3"/>
    <property type="match status" value="2"/>
</dbReference>
<sequence>MKQKLAKIADILGKEFDFVIVGGGTAGCVVAARLSENPNISVALLEAGSAHFDDPLVSDPFRWTKIIDNPKYDWKYLTTPQPGLHGEPTMWPRGRGLGGTSQINGLPGLKPAAWAGLGLGSGSGLGSTLPQAQARALSPSRARTSLVWNLQQREEMDAVGELGNEGWNWETFHKYAKKVQRFCPPDPNERSEFKNLYKSDAVGHDGPIPLSFGRDSCGADAAWQRALAENGVDTISTALDGDIAGTWKSVSNVDPHADEVAATAVEFEHCGQVHKVFARKEVIVSAGHVFPSAVESPHVLELSGIGDRKILEPLGIPVQLDLPSVGTNVQEHIAMAVSQIKMVEDRGLITSTMLDNKGLSEKIWMEFGLKDSFKLSLNNFSFVPIQIGSERAEQLVQKQSAKIAKGDYPLGLKASYEKQLELLENPKVPDFEMMFLPFPILMPPPVPDKPYITIFPIVSRPFTRGTIHVQSADPKAWPAIDPHYYEEDIDLDIMVDATKFVRKVTQTEPFKSLVVEEQLPGPSVNTDEEMYEYARKYTYSGWHTAGSMSMMPRDKGGVVDPRFRVYGTKNIRVVDLSILPIHTAVHPQATVYAIAEMACDIVRHAYQ</sequence>
<proteinExistence type="inferred from homology"/>
<dbReference type="Pfam" id="PF05199">
    <property type="entry name" value="GMC_oxred_C"/>
    <property type="match status" value="1"/>
</dbReference>
<evidence type="ECO:0000256" key="6">
    <source>
        <dbReference type="ARBA" id="ARBA00023002"/>
    </source>
</evidence>
<dbReference type="GeneID" id="18913103"/>
<evidence type="ECO:0000256" key="4">
    <source>
        <dbReference type="ARBA" id="ARBA00022729"/>
    </source>
</evidence>
<dbReference type="PROSITE" id="PS51257">
    <property type="entry name" value="PROKAR_LIPOPROTEIN"/>
    <property type="match status" value="1"/>
</dbReference>
<dbReference type="AlphaFoldDB" id="K5VQT9"/>
<evidence type="ECO:0000256" key="2">
    <source>
        <dbReference type="ARBA" id="ARBA00010790"/>
    </source>
</evidence>
<feature type="binding site" evidence="8">
    <location>
        <begin position="542"/>
        <end position="543"/>
    </location>
    <ligand>
        <name>FAD</name>
        <dbReference type="ChEBI" id="CHEBI:57692"/>
    </ligand>
</feature>
<keyword evidence="11" id="KW-1185">Reference proteome</keyword>
<comment type="similarity">
    <text evidence="2">Belongs to the GMC oxidoreductase family.</text>
</comment>
<accession>K5VQT9</accession>
<dbReference type="InParanoid" id="K5VQT9"/>
<dbReference type="OrthoDB" id="269227at2759"/>
<evidence type="ECO:0000256" key="8">
    <source>
        <dbReference type="PIRSR" id="PIRSR000137-2"/>
    </source>
</evidence>
<evidence type="ECO:0000259" key="9">
    <source>
        <dbReference type="PROSITE" id="PS00624"/>
    </source>
</evidence>
<evidence type="ECO:0000256" key="3">
    <source>
        <dbReference type="ARBA" id="ARBA00022630"/>
    </source>
</evidence>
<feature type="binding site" evidence="8">
    <location>
        <begin position="587"/>
        <end position="588"/>
    </location>
    <ligand>
        <name>FAD</name>
        <dbReference type="ChEBI" id="CHEBI:57692"/>
    </ligand>
</feature>
<keyword evidence="6" id="KW-0560">Oxidoreductase</keyword>
<dbReference type="KEGG" id="pco:PHACADRAFT_211447"/>
<dbReference type="InterPro" id="IPR012132">
    <property type="entry name" value="GMC_OxRdtase"/>
</dbReference>
<dbReference type="InterPro" id="IPR000172">
    <property type="entry name" value="GMC_OxRdtase_N"/>
</dbReference>
<evidence type="ECO:0000256" key="5">
    <source>
        <dbReference type="ARBA" id="ARBA00022827"/>
    </source>
</evidence>
<evidence type="ECO:0000313" key="11">
    <source>
        <dbReference type="Proteomes" id="UP000008370"/>
    </source>
</evidence>
<dbReference type="InterPro" id="IPR007867">
    <property type="entry name" value="GMC_OxRtase_C"/>
</dbReference>
<dbReference type="Pfam" id="PF00732">
    <property type="entry name" value="GMC_oxred_N"/>
    <property type="match status" value="1"/>
</dbReference>
<dbReference type="PIRSF" id="PIRSF000137">
    <property type="entry name" value="Alcohol_oxidase"/>
    <property type="match status" value="1"/>
</dbReference>
<organism evidence="10 11">
    <name type="scientific">Phanerochaete carnosa (strain HHB-10118-sp)</name>
    <name type="common">White-rot fungus</name>
    <name type="synonym">Peniophora carnosa</name>
    <dbReference type="NCBI Taxonomy" id="650164"/>
    <lineage>
        <taxon>Eukaryota</taxon>
        <taxon>Fungi</taxon>
        <taxon>Dikarya</taxon>
        <taxon>Basidiomycota</taxon>
        <taxon>Agaricomycotina</taxon>
        <taxon>Agaricomycetes</taxon>
        <taxon>Polyporales</taxon>
        <taxon>Phanerochaetaceae</taxon>
        <taxon>Phanerochaete</taxon>
    </lineage>
</organism>
<dbReference type="PROSITE" id="PS00624">
    <property type="entry name" value="GMC_OXRED_2"/>
    <property type="match status" value="1"/>
</dbReference>
<keyword evidence="4" id="KW-0732">Signal</keyword>
<dbReference type="HOGENOM" id="CLU_002865_6_0_1"/>
<dbReference type="Gene3D" id="3.50.50.60">
    <property type="entry name" value="FAD/NAD(P)-binding domain"/>
    <property type="match status" value="3"/>
</dbReference>
<comment type="cofactor">
    <cofactor evidence="1 8">
        <name>FAD</name>
        <dbReference type="ChEBI" id="CHEBI:57692"/>
    </cofactor>
</comment>
<evidence type="ECO:0000256" key="1">
    <source>
        <dbReference type="ARBA" id="ARBA00001974"/>
    </source>
</evidence>
<protein>
    <recommendedName>
        <fullName evidence="9">Glucose-methanol-choline oxidoreductase N-terminal domain-containing protein</fullName>
    </recommendedName>
</protein>
<dbReference type="Proteomes" id="UP000008370">
    <property type="component" value="Unassembled WGS sequence"/>
</dbReference>
<keyword evidence="3" id="KW-0285">Flavoprotein</keyword>
<name>K5VQT9_PHACS</name>